<feature type="region of interest" description="Disordered" evidence="1">
    <location>
        <begin position="42"/>
        <end position="81"/>
    </location>
</feature>
<dbReference type="Proteomes" id="UP000664521">
    <property type="component" value="Unassembled WGS sequence"/>
</dbReference>
<feature type="signal peptide" evidence="3">
    <location>
        <begin position="1"/>
        <end position="27"/>
    </location>
</feature>
<feature type="region of interest" description="Disordered" evidence="1">
    <location>
        <begin position="196"/>
        <end position="218"/>
    </location>
</feature>
<dbReference type="GO" id="GO:0000324">
    <property type="term" value="C:fungal-type vacuole"/>
    <property type="evidence" value="ECO:0007669"/>
    <property type="project" value="TreeGrafter"/>
</dbReference>
<dbReference type="AlphaFoldDB" id="A0A8H3FHL3"/>
<feature type="compositionally biased region" description="Polar residues" evidence="1">
    <location>
        <begin position="64"/>
        <end position="74"/>
    </location>
</feature>
<dbReference type="PANTHER" id="PTHR36089">
    <property type="entry name" value="CHITIN SYNTHASE 3 COMPLEX PROTEIN CSI2-RELATED"/>
    <property type="match status" value="1"/>
</dbReference>
<name>A0A8H3FHL3_9LECA</name>
<comment type="caution">
    <text evidence="4">The sequence shown here is derived from an EMBL/GenBank/DDBJ whole genome shotgun (WGS) entry which is preliminary data.</text>
</comment>
<gene>
    <name evidence="4" type="ORF">HETSPECPRED_005639</name>
</gene>
<evidence type="ECO:0000313" key="4">
    <source>
        <dbReference type="EMBL" id="CAF9924648.1"/>
    </source>
</evidence>
<evidence type="ECO:0000313" key="5">
    <source>
        <dbReference type="Proteomes" id="UP000664521"/>
    </source>
</evidence>
<dbReference type="EMBL" id="CAJPDS010000036">
    <property type="protein sequence ID" value="CAF9924648.1"/>
    <property type="molecule type" value="Genomic_DNA"/>
</dbReference>
<feature type="compositionally biased region" description="Polar residues" evidence="1">
    <location>
        <begin position="196"/>
        <end position="214"/>
    </location>
</feature>
<dbReference type="InterPro" id="IPR051009">
    <property type="entry name" value="PRM"/>
</dbReference>
<organism evidence="4 5">
    <name type="scientific">Heterodermia speciosa</name>
    <dbReference type="NCBI Taxonomy" id="116794"/>
    <lineage>
        <taxon>Eukaryota</taxon>
        <taxon>Fungi</taxon>
        <taxon>Dikarya</taxon>
        <taxon>Ascomycota</taxon>
        <taxon>Pezizomycotina</taxon>
        <taxon>Lecanoromycetes</taxon>
        <taxon>OSLEUM clade</taxon>
        <taxon>Lecanoromycetidae</taxon>
        <taxon>Caliciales</taxon>
        <taxon>Physciaceae</taxon>
        <taxon>Heterodermia</taxon>
    </lineage>
</organism>
<protein>
    <submittedName>
        <fullName evidence="4">Uncharacterized protein</fullName>
    </submittedName>
</protein>
<feature type="transmembrane region" description="Helical" evidence="2">
    <location>
        <begin position="126"/>
        <end position="149"/>
    </location>
</feature>
<accession>A0A8H3FHL3</accession>
<dbReference type="PANTHER" id="PTHR36089:SF1">
    <property type="entry name" value="CHITIN SYNTHASE 3 COMPLEX PROTEIN CSI2-RELATED"/>
    <property type="match status" value="1"/>
</dbReference>
<feature type="region of interest" description="Disordered" evidence="1">
    <location>
        <begin position="364"/>
        <end position="434"/>
    </location>
</feature>
<keyword evidence="5" id="KW-1185">Reference proteome</keyword>
<keyword evidence="3" id="KW-0732">Signal</keyword>
<evidence type="ECO:0000256" key="1">
    <source>
        <dbReference type="SAM" id="MobiDB-lite"/>
    </source>
</evidence>
<reference evidence="4" key="1">
    <citation type="submission" date="2021-03" db="EMBL/GenBank/DDBJ databases">
        <authorList>
            <person name="Tagirdzhanova G."/>
        </authorList>
    </citation>
    <scope>NUCLEOTIDE SEQUENCE</scope>
</reference>
<feature type="compositionally biased region" description="Low complexity" evidence="1">
    <location>
        <begin position="42"/>
        <end position="63"/>
    </location>
</feature>
<keyword evidence="2" id="KW-1133">Transmembrane helix</keyword>
<feature type="compositionally biased region" description="Polar residues" evidence="1">
    <location>
        <begin position="263"/>
        <end position="285"/>
    </location>
</feature>
<evidence type="ECO:0000256" key="3">
    <source>
        <dbReference type="SAM" id="SignalP"/>
    </source>
</evidence>
<sequence length="434" mass="44683">MRLLDRSSFAFSSLIITTLISIPRAMAADTTLPALTDTAGANKPASLTSSTAQSTKAAATTTANEQSTKTTSEAAASKLPSLTTSSGLGGLITGLPKLAGDDYPPPSVPPTANAPFMQKSNLPEGTVFICVGAAIAFIALVILAWRGLVAWSLHRSVRKAAIAHSTNYGYSNDKKRRHSHGKPLASPFYTHGPGSTLSLDQLGTSGKPLSSSKPHSAHGSLFFSPTAGAGIHTPSNNRGSGYLPAGYYAAGNSTAGGGDRGSGMQQIGLSNLTPGGTTTTAQPNRYSRARSVGPTPPDSPRLPPSRGNGDLRPSTANLSTTALAGAAASNSSLNLNLNTAPQSRAPSAFLEDLFENGIGSAMDTAGAVVAPPPPQQQQEKVPEEKEKGERRTRRKSKGHTDSSRRKSRSGHGHGHGHHGSGGGGSGHDRRSRGY</sequence>
<proteinExistence type="predicted"/>
<evidence type="ECO:0000256" key="2">
    <source>
        <dbReference type="SAM" id="Phobius"/>
    </source>
</evidence>
<dbReference type="OrthoDB" id="4065319at2759"/>
<feature type="region of interest" description="Disordered" evidence="1">
    <location>
        <begin position="256"/>
        <end position="316"/>
    </location>
</feature>
<feature type="compositionally biased region" description="Basic and acidic residues" evidence="1">
    <location>
        <begin position="380"/>
        <end position="389"/>
    </location>
</feature>
<keyword evidence="2" id="KW-0472">Membrane</keyword>
<keyword evidence="2" id="KW-0812">Transmembrane</keyword>
<feature type="compositionally biased region" description="Pro residues" evidence="1">
    <location>
        <begin position="294"/>
        <end position="303"/>
    </location>
</feature>
<feature type="compositionally biased region" description="Basic residues" evidence="1">
    <location>
        <begin position="405"/>
        <end position="418"/>
    </location>
</feature>
<feature type="chain" id="PRO_5034030399" evidence="3">
    <location>
        <begin position="28"/>
        <end position="434"/>
    </location>
</feature>